<evidence type="ECO:0000259" key="2">
    <source>
        <dbReference type="PROSITE" id="PS50995"/>
    </source>
</evidence>
<dbReference type="PANTHER" id="PTHR33164:SF43">
    <property type="entry name" value="HTH-TYPE TRANSCRIPTIONAL REPRESSOR YETL"/>
    <property type="match status" value="1"/>
</dbReference>
<evidence type="ECO:0000313" key="4">
    <source>
        <dbReference type="EMBL" id="QAV19407.1"/>
    </source>
</evidence>
<dbReference type="RefSeq" id="WP_042226508.1">
    <property type="nucleotide sequence ID" value="NZ_CP026520.1"/>
</dbReference>
<dbReference type="AlphaFoldDB" id="A0A410WYK9"/>
<sequence>MEKPSIAIPPSTRAQVGEVLLQISDDILDAINAALNEFHISESKFALLFMLFTTSRDQPLQPSEIADRLGIRRASVTKQLIWLEEHHLITRTVHPEDQRMVRVTITEEGYRLLDLALPQYWQACANLTNKLTDEETVCLLHLLRKIDL</sequence>
<reference evidence="4 5" key="1">
    <citation type="submission" date="2018-01" db="EMBL/GenBank/DDBJ databases">
        <title>The whole genome sequencing and assembly of Paenibacillus chitinolyticus KCCM 41400 strain.</title>
        <authorList>
            <person name="Kim J.-Y."/>
            <person name="Park M.-K."/>
            <person name="Lee Y.-J."/>
            <person name="Yi H."/>
            <person name="Bahn Y.-S."/>
            <person name="Kim J.F."/>
            <person name="Lee D.-W."/>
        </authorList>
    </citation>
    <scope>NUCLEOTIDE SEQUENCE [LARGE SCALE GENOMIC DNA]</scope>
    <source>
        <strain evidence="4 5">KCCM 41400</strain>
    </source>
</reference>
<dbReference type="GO" id="GO:0003677">
    <property type="term" value="F:DNA binding"/>
    <property type="evidence" value="ECO:0007669"/>
    <property type="project" value="UniProtKB-KW"/>
</dbReference>
<dbReference type="EMBL" id="CP026520">
    <property type="protein sequence ID" value="QAV19407.1"/>
    <property type="molecule type" value="Genomic_DNA"/>
</dbReference>
<dbReference type="InterPro" id="IPR039422">
    <property type="entry name" value="MarR/SlyA-like"/>
</dbReference>
<dbReference type="SUPFAM" id="SSF46785">
    <property type="entry name" value="Winged helix' DNA-binding domain"/>
    <property type="match status" value="1"/>
</dbReference>
<organism evidence="4 5">
    <name type="scientific">Paenibacillus chitinolyticus</name>
    <dbReference type="NCBI Taxonomy" id="79263"/>
    <lineage>
        <taxon>Bacteria</taxon>
        <taxon>Bacillati</taxon>
        <taxon>Bacillota</taxon>
        <taxon>Bacilli</taxon>
        <taxon>Bacillales</taxon>
        <taxon>Paenibacillaceae</taxon>
        <taxon>Paenibacillus</taxon>
    </lineage>
</organism>
<reference evidence="3 6" key="2">
    <citation type="submission" date="2022-05" db="EMBL/GenBank/DDBJ databases">
        <title>Genome Sequencing of Bee-Associated Microbes.</title>
        <authorList>
            <person name="Dunlap C."/>
        </authorList>
    </citation>
    <scope>NUCLEOTIDE SEQUENCE [LARGE SCALE GENOMIC DNA]</scope>
    <source>
        <strain evidence="3 6">NRRL B-23120</strain>
    </source>
</reference>
<dbReference type="InterPro" id="IPR000835">
    <property type="entry name" value="HTH_MarR-typ"/>
</dbReference>
<evidence type="ECO:0000313" key="5">
    <source>
        <dbReference type="Proteomes" id="UP000288943"/>
    </source>
</evidence>
<dbReference type="SMART" id="SM00347">
    <property type="entry name" value="HTH_MARR"/>
    <property type="match status" value="1"/>
</dbReference>
<evidence type="ECO:0000313" key="6">
    <source>
        <dbReference type="Proteomes" id="UP001527202"/>
    </source>
</evidence>
<protein>
    <submittedName>
        <fullName evidence="4">MarR family transcriptional regulator</fullName>
    </submittedName>
</protein>
<proteinExistence type="predicted"/>
<dbReference type="InterPro" id="IPR036388">
    <property type="entry name" value="WH-like_DNA-bd_sf"/>
</dbReference>
<dbReference type="PROSITE" id="PS50995">
    <property type="entry name" value="HTH_MARR_2"/>
    <property type="match status" value="1"/>
</dbReference>
<feature type="domain" description="HTH marR-type" evidence="2">
    <location>
        <begin position="13"/>
        <end position="148"/>
    </location>
</feature>
<dbReference type="Gene3D" id="1.10.10.10">
    <property type="entry name" value="Winged helix-like DNA-binding domain superfamily/Winged helix DNA-binding domain"/>
    <property type="match status" value="1"/>
</dbReference>
<keyword evidence="6" id="KW-1185">Reference proteome</keyword>
<dbReference type="KEGG" id="pchi:PC41400_17735"/>
<dbReference type="GO" id="GO:0003700">
    <property type="term" value="F:DNA-binding transcription factor activity"/>
    <property type="evidence" value="ECO:0007669"/>
    <property type="project" value="InterPro"/>
</dbReference>
<dbReference type="Proteomes" id="UP000288943">
    <property type="component" value="Chromosome"/>
</dbReference>
<keyword evidence="1" id="KW-0238">DNA-binding</keyword>
<dbReference type="GeneID" id="95376638"/>
<dbReference type="PRINTS" id="PR00598">
    <property type="entry name" value="HTHMARR"/>
</dbReference>
<dbReference type="Pfam" id="PF01047">
    <property type="entry name" value="MarR"/>
    <property type="match status" value="1"/>
</dbReference>
<dbReference type="PANTHER" id="PTHR33164">
    <property type="entry name" value="TRANSCRIPTIONAL REGULATOR, MARR FAMILY"/>
    <property type="match status" value="1"/>
</dbReference>
<evidence type="ECO:0000313" key="3">
    <source>
        <dbReference type="EMBL" id="MCY9596386.1"/>
    </source>
</evidence>
<dbReference type="GO" id="GO:0006950">
    <property type="term" value="P:response to stress"/>
    <property type="evidence" value="ECO:0007669"/>
    <property type="project" value="TreeGrafter"/>
</dbReference>
<evidence type="ECO:0000256" key="1">
    <source>
        <dbReference type="ARBA" id="ARBA00023125"/>
    </source>
</evidence>
<dbReference type="InterPro" id="IPR036390">
    <property type="entry name" value="WH_DNA-bd_sf"/>
</dbReference>
<name>A0A410WYK9_9BACL</name>
<dbReference type="Proteomes" id="UP001527202">
    <property type="component" value="Unassembled WGS sequence"/>
</dbReference>
<accession>A0A410WYK9</accession>
<gene>
    <name evidence="3" type="ORF">M5X16_11445</name>
    <name evidence="4" type="ORF">PC41400_17735</name>
</gene>
<dbReference type="EMBL" id="JAMDMJ010000013">
    <property type="protein sequence ID" value="MCY9596386.1"/>
    <property type="molecule type" value="Genomic_DNA"/>
</dbReference>
<dbReference type="OrthoDB" id="162531at2"/>